<evidence type="ECO:0000256" key="1">
    <source>
        <dbReference type="ARBA" id="ARBA00022729"/>
    </source>
</evidence>
<accession>A0AAV2GFM4</accession>
<protein>
    <recommendedName>
        <fullName evidence="3">Gnk2-homologous domain-containing protein</fullName>
    </recommendedName>
</protein>
<dbReference type="PROSITE" id="PS51473">
    <property type="entry name" value="GNK2"/>
    <property type="match status" value="1"/>
</dbReference>
<evidence type="ECO:0000259" key="3">
    <source>
        <dbReference type="PROSITE" id="PS51473"/>
    </source>
</evidence>
<name>A0AAV2GFM4_9ROSI</name>
<feature type="domain" description="Gnk2-homologous" evidence="3">
    <location>
        <begin position="41"/>
        <end position="148"/>
    </location>
</feature>
<reference evidence="4 5" key="1">
    <citation type="submission" date="2024-04" db="EMBL/GenBank/DDBJ databases">
        <authorList>
            <person name="Fracassetti M."/>
        </authorList>
    </citation>
    <scope>NUCLEOTIDE SEQUENCE [LARGE SCALE GENOMIC DNA]</scope>
</reference>
<keyword evidence="1" id="KW-0732">Signal</keyword>
<evidence type="ECO:0000313" key="4">
    <source>
        <dbReference type="EMBL" id="CAL1409261.1"/>
    </source>
</evidence>
<sequence>MARRLSAAVVMATTLVPAICTMFFFQLLQVVSCFDATLCAGADSTGRCSPDPFPTGTAVIQDLILGDFSERSFHAGNVTGCFSSSDYRDQYSNLIVAHASFTCDGAPSEACRDCFQRGLDRMEQGCEARAGGTVWLDNCCFRYETAYDIC</sequence>
<dbReference type="Proteomes" id="UP001497516">
    <property type="component" value="Chromosome 8"/>
</dbReference>
<dbReference type="Pfam" id="PF01657">
    <property type="entry name" value="Stress-antifung"/>
    <property type="match status" value="1"/>
</dbReference>
<gene>
    <name evidence="4" type="ORF">LTRI10_LOCUS48773</name>
</gene>
<evidence type="ECO:0000256" key="2">
    <source>
        <dbReference type="ARBA" id="ARBA00022737"/>
    </source>
</evidence>
<dbReference type="Gene3D" id="3.30.430.20">
    <property type="entry name" value="Gnk2 domain, C-X8-C-X2-C motif"/>
    <property type="match status" value="1"/>
</dbReference>
<organism evidence="4 5">
    <name type="scientific">Linum trigynum</name>
    <dbReference type="NCBI Taxonomy" id="586398"/>
    <lineage>
        <taxon>Eukaryota</taxon>
        <taxon>Viridiplantae</taxon>
        <taxon>Streptophyta</taxon>
        <taxon>Embryophyta</taxon>
        <taxon>Tracheophyta</taxon>
        <taxon>Spermatophyta</taxon>
        <taxon>Magnoliopsida</taxon>
        <taxon>eudicotyledons</taxon>
        <taxon>Gunneridae</taxon>
        <taxon>Pentapetalae</taxon>
        <taxon>rosids</taxon>
        <taxon>fabids</taxon>
        <taxon>Malpighiales</taxon>
        <taxon>Linaceae</taxon>
        <taxon>Linum</taxon>
    </lineage>
</organism>
<dbReference type="InterPro" id="IPR002902">
    <property type="entry name" value="GNK2"/>
</dbReference>
<keyword evidence="2" id="KW-0677">Repeat</keyword>
<dbReference type="InterPro" id="IPR038408">
    <property type="entry name" value="GNK2_sf"/>
</dbReference>
<dbReference type="AlphaFoldDB" id="A0AAV2GFM4"/>
<dbReference type="EMBL" id="OZ034821">
    <property type="protein sequence ID" value="CAL1409261.1"/>
    <property type="molecule type" value="Genomic_DNA"/>
</dbReference>
<proteinExistence type="predicted"/>
<evidence type="ECO:0000313" key="5">
    <source>
        <dbReference type="Proteomes" id="UP001497516"/>
    </source>
</evidence>
<keyword evidence="5" id="KW-1185">Reference proteome</keyword>